<feature type="region of interest" description="Disordered" evidence="6">
    <location>
        <begin position="106"/>
        <end position="308"/>
    </location>
</feature>
<name>A0A3P8ZP21_ESOLU</name>
<reference evidence="7" key="4">
    <citation type="submission" date="2025-09" db="UniProtKB">
        <authorList>
            <consortium name="Ensembl"/>
        </authorList>
    </citation>
    <scope>IDENTIFICATION</scope>
</reference>
<dbReference type="GeneTree" id="ENSGT00420000029769"/>
<evidence type="ECO:0000313" key="7">
    <source>
        <dbReference type="Ensembl" id="ENSELUP00000030158.2"/>
    </source>
</evidence>
<protein>
    <recommendedName>
        <fullName evidence="9">Golgi associated kinase 1A</fullName>
    </recommendedName>
</protein>
<feature type="compositionally biased region" description="Basic and acidic residues" evidence="6">
    <location>
        <begin position="117"/>
        <end position="127"/>
    </location>
</feature>
<dbReference type="FunCoup" id="A0A3P8ZP21">
    <property type="interactions" value="460"/>
</dbReference>
<dbReference type="InParanoid" id="A0A3P8ZP21"/>
<feature type="compositionally biased region" description="Basic and acidic residues" evidence="6">
    <location>
        <begin position="252"/>
        <end position="265"/>
    </location>
</feature>
<dbReference type="Ensembl" id="ENSELUT00000009027.3">
    <property type="protein sequence ID" value="ENSELUP00000030158.2"/>
    <property type="gene ID" value="ENSELUG00000007274.3"/>
</dbReference>
<dbReference type="STRING" id="8010.ENSELUP00000030158"/>
<evidence type="ECO:0000256" key="4">
    <source>
        <dbReference type="ARBA" id="ARBA00023034"/>
    </source>
</evidence>
<evidence type="ECO:0000256" key="6">
    <source>
        <dbReference type="SAM" id="MobiDB-lite"/>
    </source>
</evidence>
<dbReference type="Bgee" id="ENSELUG00000007274">
    <property type="expression patterns" value="Expressed in embryo and 5 other cell types or tissues"/>
</dbReference>
<comment type="subcellular location">
    <subcellularLocation>
        <location evidence="1">Endomembrane system</location>
    </subcellularLocation>
    <subcellularLocation>
        <location evidence="2">Golgi apparatus</location>
    </subcellularLocation>
</comment>
<sequence>MALRVWSKIRCKRWVVLAVLLLFPLSVVVISTLRFTPSETRRLPSTVLSSTGARARTRQRATLPHHLLPPPLNNHKGGWKQNGKGKESWKHRLVVDLPRLGRRANVVTDGRIHNSNNKKDIKTERNKTKGRQPSSSREQHKNIQSLKVSALPVRDDGHQLSNCSSSELFPHPRSPTTQPNVHTAAPQTAEHRQSRVADQSVSDSDHRCTSGGRRQSQMHTKQLERKDLTDQQAVKKLPRERRKHDRQSAAASERKQPRASGRKETQPAAETEEGNGREARWCPMSSREGVFPDTDTQEIRTGSPDSLPWLSKDDVQKMEFLKGSKVISKARVPAHGQVLQIGLGGAPVADHGGHCQRGLCALIKRPDDWFEVFAFHLDRVLGLNRSLPTVLRAFHSDILPYRYTRGTARPVVWWDPSIQHLADDENDQNSFPLTWPQYQSLLKAKCGSGVALNETPCVGVHHAEWGRLALFDFLLQVNDRLDRYCCGFQPDPSEPCVENLLHTRCRNPKDLVLVHILVRRAEPSRLVFIDNAGRPNHSHDNINFRLVEGIDEFPERAVSVLQSGCLESMLLRSLYTDKEFWESRGGAHGLKPLIHTVEQRGRILLRHIYDKSLNLNRYL</sequence>
<comment type="similarity">
    <text evidence="3">Belongs to the GASK family.</text>
</comment>
<dbReference type="GO" id="GO:0005794">
    <property type="term" value="C:Golgi apparatus"/>
    <property type="evidence" value="ECO:0007669"/>
    <property type="project" value="UniProtKB-SubCell"/>
</dbReference>
<dbReference type="GeneID" id="105025926"/>
<dbReference type="PANTHER" id="PTHR15905">
    <property type="entry name" value="GOLGI-ASSOCIATED KINASE 1B-RELATED"/>
    <property type="match status" value="1"/>
</dbReference>
<dbReference type="PANTHER" id="PTHR15905:SF5">
    <property type="entry name" value="GOLGI-ASSOCIATED KINASE 1A"/>
    <property type="match status" value="1"/>
</dbReference>
<proteinExistence type="inferred from homology"/>
<organism evidence="7 8">
    <name type="scientific">Esox lucius</name>
    <name type="common">Northern pike</name>
    <dbReference type="NCBI Taxonomy" id="8010"/>
    <lineage>
        <taxon>Eukaryota</taxon>
        <taxon>Metazoa</taxon>
        <taxon>Chordata</taxon>
        <taxon>Craniata</taxon>
        <taxon>Vertebrata</taxon>
        <taxon>Euteleostomi</taxon>
        <taxon>Actinopterygii</taxon>
        <taxon>Neopterygii</taxon>
        <taxon>Teleostei</taxon>
        <taxon>Protacanthopterygii</taxon>
        <taxon>Esociformes</taxon>
        <taxon>Esocidae</taxon>
        <taxon>Esox</taxon>
    </lineage>
</organism>
<evidence type="ECO:0000313" key="8">
    <source>
        <dbReference type="Proteomes" id="UP000265140"/>
    </source>
</evidence>
<evidence type="ECO:0000256" key="2">
    <source>
        <dbReference type="ARBA" id="ARBA00004555"/>
    </source>
</evidence>
<dbReference type="Pfam" id="PF15051">
    <property type="entry name" value="FAM198"/>
    <property type="match status" value="1"/>
</dbReference>
<evidence type="ECO:0008006" key="9">
    <source>
        <dbReference type="Google" id="ProtNLM"/>
    </source>
</evidence>
<dbReference type="OrthoDB" id="10011371at2759"/>
<gene>
    <name evidence="7" type="primary">GASK1A</name>
</gene>
<keyword evidence="5" id="KW-0472">Membrane</keyword>
<evidence type="ECO:0000256" key="1">
    <source>
        <dbReference type="ARBA" id="ARBA00004308"/>
    </source>
</evidence>
<keyword evidence="8" id="KW-1185">Reference proteome</keyword>
<reference evidence="7" key="3">
    <citation type="submission" date="2025-08" db="UniProtKB">
        <authorList>
            <consortium name="Ensembl"/>
        </authorList>
    </citation>
    <scope>IDENTIFICATION</scope>
</reference>
<reference evidence="7" key="2">
    <citation type="submission" date="2020-02" db="EMBL/GenBank/DDBJ databases">
        <title>Esox lucius (northern pike) genome, fEsoLuc1, primary haplotype.</title>
        <authorList>
            <person name="Myers G."/>
            <person name="Karagic N."/>
            <person name="Meyer A."/>
            <person name="Pippel M."/>
            <person name="Reichard M."/>
            <person name="Winkler S."/>
            <person name="Tracey A."/>
            <person name="Sims Y."/>
            <person name="Howe K."/>
            <person name="Rhie A."/>
            <person name="Formenti G."/>
            <person name="Durbin R."/>
            <person name="Fedrigo O."/>
            <person name="Jarvis E.D."/>
        </authorList>
    </citation>
    <scope>NUCLEOTIDE SEQUENCE [LARGE SCALE GENOMIC DNA]</scope>
</reference>
<dbReference type="RefSeq" id="XP_010895293.2">
    <property type="nucleotide sequence ID" value="XM_010896991.3"/>
</dbReference>
<dbReference type="InterPro" id="IPR029207">
    <property type="entry name" value="FAM198"/>
</dbReference>
<feature type="compositionally biased region" description="Polar residues" evidence="6">
    <location>
        <begin position="131"/>
        <end position="147"/>
    </location>
</feature>
<dbReference type="OMA" id="ERTHNNY"/>
<evidence type="ECO:0000256" key="5">
    <source>
        <dbReference type="ARBA" id="ARBA00023136"/>
    </source>
</evidence>
<feature type="region of interest" description="Disordered" evidence="6">
    <location>
        <begin position="46"/>
        <end position="88"/>
    </location>
</feature>
<accession>A0A3P8ZP21</accession>
<feature type="compositionally biased region" description="Basic residues" evidence="6">
    <location>
        <begin position="236"/>
        <end position="245"/>
    </location>
</feature>
<dbReference type="AlphaFoldDB" id="A0A3P8ZP21"/>
<dbReference type="Proteomes" id="UP000265140">
    <property type="component" value="Chromosome 20"/>
</dbReference>
<keyword evidence="4" id="KW-0333">Golgi apparatus</keyword>
<reference evidence="8" key="1">
    <citation type="journal article" date="2014" name="PLoS ONE">
        <title>The genome and linkage map of the northern pike (Esox lucius): conserved synteny revealed between the salmonid sister group and the Neoteleostei.</title>
        <authorList>
            <person name="Rondeau E.B."/>
            <person name="Minkley D.R."/>
            <person name="Leong J.S."/>
            <person name="Messmer A.M."/>
            <person name="Jantzen J.R."/>
            <person name="von Schalburg K.R."/>
            <person name="Lemon C."/>
            <person name="Bird N.H."/>
            <person name="Koop B.F."/>
        </authorList>
    </citation>
    <scope>NUCLEOTIDE SEQUENCE</scope>
</reference>
<evidence type="ECO:0000256" key="3">
    <source>
        <dbReference type="ARBA" id="ARBA00007691"/>
    </source>
</evidence>